<proteinExistence type="predicted"/>
<sequence length="225" mass="25166">MMKSMLRVAVLALGGLFLHSCAPQNTTQDPGKVALTVTTAQASFYPHELGIQWDYLLDNDRLDAPPYRLTVEGGTLFGDQATTRFTLVGRGVMREYFRTYDETGVYLHGMTVPGVKITLVPPLQEYPSSKDWKVGTTWSGKTQITLLDDKGVRERLNADYKFTVLEQRNVTLNTSSRSYSVWVVNRQILGAKDILPESKEFYFVPFIGEVLSPDGFVLKSTNAGQ</sequence>
<feature type="signal peptide" evidence="1">
    <location>
        <begin position="1"/>
        <end position="22"/>
    </location>
</feature>
<evidence type="ECO:0000256" key="1">
    <source>
        <dbReference type="SAM" id="SignalP"/>
    </source>
</evidence>
<dbReference type="EMBL" id="BMOD01000022">
    <property type="protein sequence ID" value="GGJ50840.1"/>
    <property type="molecule type" value="Genomic_DNA"/>
</dbReference>
<keyword evidence="3" id="KW-1185">Reference proteome</keyword>
<organism evidence="2 3">
    <name type="scientific">Deinococcus roseus</name>
    <dbReference type="NCBI Taxonomy" id="392414"/>
    <lineage>
        <taxon>Bacteria</taxon>
        <taxon>Thermotogati</taxon>
        <taxon>Deinococcota</taxon>
        <taxon>Deinococci</taxon>
        <taxon>Deinococcales</taxon>
        <taxon>Deinococcaceae</taxon>
        <taxon>Deinococcus</taxon>
    </lineage>
</organism>
<dbReference type="Proteomes" id="UP000632222">
    <property type="component" value="Unassembled WGS sequence"/>
</dbReference>
<feature type="chain" id="PRO_5045118419" description="Lipoprotein" evidence="1">
    <location>
        <begin position="23"/>
        <end position="225"/>
    </location>
</feature>
<evidence type="ECO:0000313" key="2">
    <source>
        <dbReference type="EMBL" id="GGJ50840.1"/>
    </source>
</evidence>
<reference evidence="3" key="1">
    <citation type="journal article" date="2019" name="Int. J. Syst. Evol. Microbiol.">
        <title>The Global Catalogue of Microorganisms (GCM) 10K type strain sequencing project: providing services to taxonomists for standard genome sequencing and annotation.</title>
        <authorList>
            <consortium name="The Broad Institute Genomics Platform"/>
            <consortium name="The Broad Institute Genome Sequencing Center for Infectious Disease"/>
            <person name="Wu L."/>
            <person name="Ma J."/>
        </authorList>
    </citation>
    <scope>NUCLEOTIDE SEQUENCE [LARGE SCALE GENOMIC DNA]</scope>
    <source>
        <strain evidence="3">JCM 14370</strain>
    </source>
</reference>
<name>A0ABQ2DAH2_9DEIO</name>
<evidence type="ECO:0000313" key="3">
    <source>
        <dbReference type="Proteomes" id="UP000632222"/>
    </source>
</evidence>
<evidence type="ECO:0008006" key="4">
    <source>
        <dbReference type="Google" id="ProtNLM"/>
    </source>
</evidence>
<accession>A0ABQ2DAH2</accession>
<keyword evidence="1" id="KW-0732">Signal</keyword>
<protein>
    <recommendedName>
        <fullName evidence="4">Lipoprotein</fullName>
    </recommendedName>
</protein>
<comment type="caution">
    <text evidence="2">The sequence shown here is derived from an EMBL/GenBank/DDBJ whole genome shotgun (WGS) entry which is preliminary data.</text>
</comment>
<gene>
    <name evidence="2" type="ORF">GCM10008938_41050</name>
</gene>